<sequence length="98" mass="10957">MNMGVTVKIGRVPEADEEAEGKEEEILKEVEGVARRMGSKSGAEHPRRVGWGKRGGDGWTRLIELHLHAVAGIRSEVAHRRLIKKGQRERLDNVEVPL</sequence>
<dbReference type="EMBL" id="MU069693">
    <property type="protein sequence ID" value="KAF5835680.1"/>
    <property type="molecule type" value="Genomic_DNA"/>
</dbReference>
<proteinExistence type="predicted"/>
<evidence type="ECO:0000313" key="1">
    <source>
        <dbReference type="EMBL" id="KAF5835680.1"/>
    </source>
</evidence>
<evidence type="ECO:0008006" key="3">
    <source>
        <dbReference type="Google" id="ProtNLM"/>
    </source>
</evidence>
<protein>
    <recommendedName>
        <fullName evidence="3">Encoded protein</fullName>
    </recommendedName>
</protein>
<name>A0ABQ7GM46_DUNSA</name>
<comment type="caution">
    <text evidence="1">The sequence shown here is derived from an EMBL/GenBank/DDBJ whole genome shotgun (WGS) entry which is preliminary data.</text>
</comment>
<accession>A0ABQ7GM46</accession>
<dbReference type="Proteomes" id="UP000815325">
    <property type="component" value="Unassembled WGS sequence"/>
</dbReference>
<evidence type="ECO:0000313" key="2">
    <source>
        <dbReference type="Proteomes" id="UP000815325"/>
    </source>
</evidence>
<organism evidence="1 2">
    <name type="scientific">Dunaliella salina</name>
    <name type="common">Green alga</name>
    <name type="synonym">Protococcus salinus</name>
    <dbReference type="NCBI Taxonomy" id="3046"/>
    <lineage>
        <taxon>Eukaryota</taxon>
        <taxon>Viridiplantae</taxon>
        <taxon>Chlorophyta</taxon>
        <taxon>core chlorophytes</taxon>
        <taxon>Chlorophyceae</taxon>
        <taxon>CS clade</taxon>
        <taxon>Chlamydomonadales</taxon>
        <taxon>Dunaliellaceae</taxon>
        <taxon>Dunaliella</taxon>
    </lineage>
</organism>
<keyword evidence="2" id="KW-1185">Reference proteome</keyword>
<gene>
    <name evidence="1" type="ORF">DUNSADRAFT_7008</name>
</gene>
<reference evidence="1" key="1">
    <citation type="submission" date="2017-08" db="EMBL/GenBank/DDBJ databases">
        <authorList>
            <person name="Polle J.E."/>
            <person name="Barry K."/>
            <person name="Cushman J."/>
            <person name="Schmutz J."/>
            <person name="Tran D."/>
            <person name="Hathwaick L.T."/>
            <person name="Yim W.C."/>
            <person name="Jenkins J."/>
            <person name="Mckie-Krisberg Z.M."/>
            <person name="Prochnik S."/>
            <person name="Lindquist E."/>
            <person name="Dockter R.B."/>
            <person name="Adam C."/>
            <person name="Molina H."/>
            <person name="Bunkerborg J."/>
            <person name="Jin E."/>
            <person name="Buchheim M."/>
            <person name="Magnuson J."/>
        </authorList>
    </citation>
    <scope>NUCLEOTIDE SEQUENCE</scope>
    <source>
        <strain evidence="1">CCAP 19/18</strain>
    </source>
</reference>